<dbReference type="Gene3D" id="3.40.50.300">
    <property type="entry name" value="P-loop containing nucleotide triphosphate hydrolases"/>
    <property type="match status" value="1"/>
</dbReference>
<dbReference type="Proteomes" id="UP000196531">
    <property type="component" value="Unassembled WGS sequence"/>
</dbReference>
<evidence type="ECO:0000256" key="2">
    <source>
        <dbReference type="ARBA" id="ARBA00022840"/>
    </source>
</evidence>
<name>A0A1Y5FCM1_9BACT</name>
<evidence type="ECO:0000313" key="5">
    <source>
        <dbReference type="Proteomes" id="UP000196531"/>
    </source>
</evidence>
<dbReference type="Pfam" id="PF14532">
    <property type="entry name" value="Sigma54_activ_2"/>
    <property type="match status" value="1"/>
</dbReference>
<evidence type="ECO:0000259" key="3">
    <source>
        <dbReference type="PROSITE" id="PS50045"/>
    </source>
</evidence>
<dbReference type="Gene3D" id="3.30.450.40">
    <property type="match status" value="1"/>
</dbReference>
<protein>
    <recommendedName>
        <fullName evidence="3">Sigma-54 factor interaction domain-containing protein</fullName>
    </recommendedName>
</protein>
<dbReference type="Gene3D" id="1.10.8.60">
    <property type="match status" value="1"/>
</dbReference>
<dbReference type="PANTHER" id="PTHR32071">
    <property type="entry name" value="TRANSCRIPTIONAL REGULATORY PROTEIN"/>
    <property type="match status" value="1"/>
</dbReference>
<proteinExistence type="predicted"/>
<comment type="caution">
    <text evidence="4">The sequence shown here is derived from an EMBL/GenBank/DDBJ whole genome shotgun (WGS) entry which is preliminary data.</text>
</comment>
<feature type="domain" description="Sigma-54 factor interaction" evidence="3">
    <location>
        <begin position="330"/>
        <end position="539"/>
    </location>
</feature>
<dbReference type="InterPro" id="IPR002078">
    <property type="entry name" value="Sigma_54_int"/>
</dbReference>
<dbReference type="GO" id="GO:0006355">
    <property type="term" value="P:regulation of DNA-templated transcription"/>
    <property type="evidence" value="ECO:0007669"/>
    <property type="project" value="InterPro"/>
</dbReference>
<dbReference type="Pfam" id="PF25601">
    <property type="entry name" value="AAA_lid_14"/>
    <property type="match status" value="1"/>
</dbReference>
<dbReference type="InterPro" id="IPR029016">
    <property type="entry name" value="GAF-like_dom_sf"/>
</dbReference>
<keyword evidence="2" id="KW-0067">ATP-binding</keyword>
<dbReference type="EMBL" id="MAAO01000006">
    <property type="protein sequence ID" value="OUR97211.1"/>
    <property type="molecule type" value="Genomic_DNA"/>
</dbReference>
<dbReference type="AlphaFoldDB" id="A0A1Y5FCM1"/>
<dbReference type="InterPro" id="IPR027417">
    <property type="entry name" value="P-loop_NTPase"/>
</dbReference>
<reference evidence="5" key="1">
    <citation type="journal article" date="2017" name="Proc. Natl. Acad. Sci. U.S.A.">
        <title>Simulation of Deepwater Horizon oil plume reveals substrate specialization within a complex community of hydrocarbon-degraders.</title>
        <authorList>
            <person name="Hu P."/>
            <person name="Dubinsky E.A."/>
            <person name="Probst A.J."/>
            <person name="Wang J."/>
            <person name="Sieber C.M.K."/>
            <person name="Tom L.M."/>
            <person name="Gardinali P."/>
            <person name="Banfield J.F."/>
            <person name="Atlas R.M."/>
            <person name="Andersen G.L."/>
        </authorList>
    </citation>
    <scope>NUCLEOTIDE SEQUENCE [LARGE SCALE GENOMIC DNA]</scope>
</reference>
<dbReference type="InterPro" id="IPR058031">
    <property type="entry name" value="AAA_lid_NorR"/>
</dbReference>
<keyword evidence="1" id="KW-0547">Nucleotide-binding</keyword>
<organism evidence="4 5">
    <name type="scientific">Halobacteriovorax marinus</name>
    <dbReference type="NCBI Taxonomy" id="97084"/>
    <lineage>
        <taxon>Bacteria</taxon>
        <taxon>Pseudomonadati</taxon>
        <taxon>Bdellovibrionota</taxon>
        <taxon>Bacteriovoracia</taxon>
        <taxon>Bacteriovoracales</taxon>
        <taxon>Halobacteriovoraceae</taxon>
        <taxon>Halobacteriovorax</taxon>
    </lineage>
</organism>
<dbReference type="SUPFAM" id="SSF52540">
    <property type="entry name" value="P-loop containing nucleoside triphosphate hydrolases"/>
    <property type="match status" value="1"/>
</dbReference>
<evidence type="ECO:0000313" key="4">
    <source>
        <dbReference type="EMBL" id="OUR97211.1"/>
    </source>
</evidence>
<accession>A0A1Y5FCM1</accession>
<gene>
    <name evidence="4" type="ORF">A9Q84_12865</name>
</gene>
<dbReference type="PROSITE" id="PS50045">
    <property type="entry name" value="SIGMA54_INTERACT_4"/>
    <property type="match status" value="1"/>
</dbReference>
<sequence length="621" mass="71201">MDNIVKLKSYRSFRIPVEPTDKISMVILKSDGQALDDKEIKWDITNVSLSGIAFESGIEITYGSILELELSYKSFVFQASSKVTRAHPIFNVFGEVESYQYGIEFFTGDQESGRDFISHFISSFSTKRLKKHLINLLINESRINTFTDGQKLSLSLSLFTDMKQFKGMESFLKTIFLECCRSCKSDVANVFILNDSRDSLYKLNLDDLSKEKICTLNDQAMINELLTTKRFKTVKSIGHLSLETFPTVSVNEKGEEFRHALFFPLEDSQGKTFGFFEFINFDADKSYTEADLSTIELFSNIFTMCYGNLDKSEFVNYLDDGIKYRNSSELIGKSKSIDVVQEFIQDQGDHGENVLIEGRHGVGKIHIAKNIHDNSATNKMAIGTIHCNEIESSSEFTLSIYGDSDHVGKLELYSGGTLILHEPSLLKKEDQETLLKALKDRTDIRVITTSTFSLEEICQEGSFNSELYEVLSKNYFFVPNLIDRKEDIPYLVNHFLDLLCLSYGLPSKRISSHVMDIFTNYNWPGNIQELRTTIERLVNYYPYVRFLDELPQKEFPIIGEYPRQAGIYDDIFSDNEEVINQTTLLEELIVNFCSANKLTREEFDRLYPSNEKEYSEVKKAS</sequence>
<dbReference type="GO" id="GO:0005524">
    <property type="term" value="F:ATP binding"/>
    <property type="evidence" value="ECO:0007669"/>
    <property type="project" value="UniProtKB-KW"/>
</dbReference>
<dbReference type="SUPFAM" id="SSF55781">
    <property type="entry name" value="GAF domain-like"/>
    <property type="match status" value="1"/>
</dbReference>
<evidence type="ECO:0000256" key="1">
    <source>
        <dbReference type="ARBA" id="ARBA00022741"/>
    </source>
</evidence>